<dbReference type="InterPro" id="IPR001841">
    <property type="entry name" value="Znf_RING"/>
</dbReference>
<dbReference type="AlphaFoldDB" id="A0AA88LEP2"/>
<dbReference type="SMART" id="SM00184">
    <property type="entry name" value="RING"/>
    <property type="match status" value="1"/>
</dbReference>
<feature type="region of interest" description="Disordered" evidence="6">
    <location>
        <begin position="50"/>
        <end position="80"/>
    </location>
</feature>
<feature type="domain" description="RING-type" evidence="7">
    <location>
        <begin position="139"/>
        <end position="190"/>
    </location>
</feature>
<feature type="region of interest" description="Disordered" evidence="6">
    <location>
        <begin position="1"/>
        <end position="21"/>
    </location>
</feature>
<keyword evidence="2" id="KW-0479">Metal-binding</keyword>
<dbReference type="SUPFAM" id="SSF57850">
    <property type="entry name" value="RING/U-box"/>
    <property type="match status" value="1"/>
</dbReference>
<evidence type="ECO:0000313" key="8">
    <source>
        <dbReference type="EMBL" id="KAK2813533.1"/>
    </source>
</evidence>
<dbReference type="PROSITE" id="PS50089">
    <property type="entry name" value="ZF_RING_2"/>
    <property type="match status" value="1"/>
</dbReference>
<dbReference type="InterPro" id="IPR045072">
    <property type="entry name" value="MKRN-like"/>
</dbReference>
<accession>A0AA88LEP2</accession>
<gene>
    <name evidence="8" type="ORF">Q5P01_000775</name>
</gene>
<dbReference type="Proteomes" id="UP001187415">
    <property type="component" value="Unassembled WGS sequence"/>
</dbReference>
<evidence type="ECO:0000256" key="4">
    <source>
        <dbReference type="ARBA" id="ARBA00022833"/>
    </source>
</evidence>
<keyword evidence="1" id="KW-0808">Transferase</keyword>
<evidence type="ECO:0000256" key="3">
    <source>
        <dbReference type="ARBA" id="ARBA00022771"/>
    </source>
</evidence>
<reference evidence="8" key="1">
    <citation type="submission" date="2023-07" db="EMBL/GenBank/DDBJ databases">
        <title>Chromosome-level Genome Assembly of Striped Snakehead (Channa striata).</title>
        <authorList>
            <person name="Liu H."/>
        </authorList>
    </citation>
    <scope>NUCLEOTIDE SEQUENCE</scope>
    <source>
        <strain evidence="8">Gz</strain>
        <tissue evidence="8">Muscle</tissue>
    </source>
</reference>
<proteinExistence type="predicted"/>
<name>A0AA88LEP2_CHASR</name>
<evidence type="ECO:0000256" key="6">
    <source>
        <dbReference type="SAM" id="MobiDB-lite"/>
    </source>
</evidence>
<evidence type="ECO:0000256" key="1">
    <source>
        <dbReference type="ARBA" id="ARBA00022679"/>
    </source>
</evidence>
<dbReference type="PROSITE" id="PS00518">
    <property type="entry name" value="ZF_RING_1"/>
    <property type="match status" value="1"/>
</dbReference>
<evidence type="ECO:0000313" key="9">
    <source>
        <dbReference type="Proteomes" id="UP001187415"/>
    </source>
</evidence>
<dbReference type="EMBL" id="JAUPFM010000088">
    <property type="protein sequence ID" value="KAK2813533.1"/>
    <property type="molecule type" value="Genomic_DNA"/>
</dbReference>
<evidence type="ECO:0000259" key="7">
    <source>
        <dbReference type="PROSITE" id="PS50089"/>
    </source>
</evidence>
<dbReference type="Pfam" id="PF00097">
    <property type="entry name" value="zf-C3HC4"/>
    <property type="match status" value="1"/>
</dbReference>
<protein>
    <recommendedName>
        <fullName evidence="7">RING-type domain-containing protein</fullName>
    </recommendedName>
</protein>
<keyword evidence="9" id="KW-1185">Reference proteome</keyword>
<dbReference type="Gene3D" id="3.30.40.10">
    <property type="entry name" value="Zinc/RING finger domain, C3HC4 (zinc finger)"/>
    <property type="match status" value="1"/>
</dbReference>
<evidence type="ECO:0000256" key="5">
    <source>
        <dbReference type="PROSITE-ProRule" id="PRU00175"/>
    </source>
</evidence>
<dbReference type="PANTHER" id="PTHR11224">
    <property type="entry name" value="MAKORIN-RELATED"/>
    <property type="match status" value="1"/>
</dbReference>
<dbReference type="InterPro" id="IPR018957">
    <property type="entry name" value="Znf_C3HC4_RING-type"/>
</dbReference>
<keyword evidence="3 5" id="KW-0863">Zinc-finger</keyword>
<sequence length="265" mass="29581">MHTTRRSHFPPGSPSNSAAPPLVTLERLSPEQHSASATATAAAAGSAVTFSRTDSALAPSRAGARRLKSAPRAHPPEHAHLDQRLNGVEVVGFHQLHEPPGNRGSREVQGMWRRSKSRASWACGSNPMFKGGRRMDKMCGVCLENVLEKTHVSERVFAILPNCDHCYCLACIRSWRKIKHAQSNTCPECRTESLFYVPSGRWVETVRETEPRRQTQKSHEQDALALHFNRWLGSVLRAADAFTTMTVSNHIVPRHPHPRPRRLLS</sequence>
<dbReference type="PANTHER" id="PTHR11224:SF10">
    <property type="entry name" value="IP09428P-RELATED"/>
    <property type="match status" value="1"/>
</dbReference>
<dbReference type="GO" id="GO:0000209">
    <property type="term" value="P:protein polyubiquitination"/>
    <property type="evidence" value="ECO:0007669"/>
    <property type="project" value="InterPro"/>
</dbReference>
<dbReference type="InterPro" id="IPR013083">
    <property type="entry name" value="Znf_RING/FYVE/PHD"/>
</dbReference>
<evidence type="ECO:0000256" key="2">
    <source>
        <dbReference type="ARBA" id="ARBA00022723"/>
    </source>
</evidence>
<keyword evidence="4" id="KW-0862">Zinc</keyword>
<comment type="caution">
    <text evidence="8">The sequence shown here is derived from an EMBL/GenBank/DDBJ whole genome shotgun (WGS) entry which is preliminary data.</text>
</comment>
<dbReference type="GO" id="GO:0061630">
    <property type="term" value="F:ubiquitin protein ligase activity"/>
    <property type="evidence" value="ECO:0007669"/>
    <property type="project" value="InterPro"/>
</dbReference>
<dbReference type="GO" id="GO:0008270">
    <property type="term" value="F:zinc ion binding"/>
    <property type="evidence" value="ECO:0007669"/>
    <property type="project" value="UniProtKB-KW"/>
</dbReference>
<organism evidence="8 9">
    <name type="scientific">Channa striata</name>
    <name type="common">Snakehead murrel</name>
    <name type="synonym">Ophicephalus striatus</name>
    <dbReference type="NCBI Taxonomy" id="64152"/>
    <lineage>
        <taxon>Eukaryota</taxon>
        <taxon>Metazoa</taxon>
        <taxon>Chordata</taxon>
        <taxon>Craniata</taxon>
        <taxon>Vertebrata</taxon>
        <taxon>Euteleostomi</taxon>
        <taxon>Actinopterygii</taxon>
        <taxon>Neopterygii</taxon>
        <taxon>Teleostei</taxon>
        <taxon>Neoteleostei</taxon>
        <taxon>Acanthomorphata</taxon>
        <taxon>Anabantaria</taxon>
        <taxon>Anabantiformes</taxon>
        <taxon>Channoidei</taxon>
        <taxon>Channidae</taxon>
        <taxon>Channa</taxon>
    </lineage>
</organism>
<dbReference type="InterPro" id="IPR017907">
    <property type="entry name" value="Znf_RING_CS"/>
</dbReference>